<evidence type="ECO:0000313" key="14">
    <source>
        <dbReference type="Proteomes" id="UP001251374"/>
    </source>
</evidence>
<dbReference type="Gene3D" id="3.30.2420.10">
    <property type="entry name" value="TonB"/>
    <property type="match status" value="1"/>
</dbReference>
<evidence type="ECO:0000256" key="9">
    <source>
        <dbReference type="ARBA" id="ARBA00023136"/>
    </source>
</evidence>
<evidence type="ECO:0000256" key="5">
    <source>
        <dbReference type="ARBA" id="ARBA00022519"/>
    </source>
</evidence>
<feature type="compositionally biased region" description="Pro residues" evidence="11">
    <location>
        <begin position="114"/>
        <end position="138"/>
    </location>
</feature>
<evidence type="ECO:0000256" key="3">
    <source>
        <dbReference type="ARBA" id="ARBA00022448"/>
    </source>
</evidence>
<comment type="similarity">
    <text evidence="2 10">Belongs to the TonB family.</text>
</comment>
<comment type="function">
    <text evidence="10">Interacts with outer membrane receptor proteins that carry out high-affinity binding and energy dependent uptake into the periplasmic space of specific substrates. It could act to transduce energy from the cytoplasmic membrane to specific energy-requiring processes in the outer membrane, resulting in the release into the periplasm of ligands bound by these outer membrane proteins.</text>
</comment>
<reference evidence="13 14" key="1">
    <citation type="submission" date="2023-04" db="EMBL/GenBank/DDBJ databases">
        <title>A long-awaited taxogenomic arrangement of the family Halomonadaceae.</title>
        <authorList>
            <person name="De La Haba R."/>
            <person name="Chuvochina M."/>
            <person name="Wittouck S."/>
            <person name="Arahal D.R."/>
            <person name="Sanchez-Porro C."/>
            <person name="Hugenholtz P."/>
            <person name="Ventosa A."/>
        </authorList>
    </citation>
    <scope>NUCLEOTIDE SEQUENCE [LARGE SCALE GENOMIC DNA]</scope>
    <source>
        <strain evidence="13 14">DSM 26770</strain>
    </source>
</reference>
<dbReference type="PROSITE" id="PS52015">
    <property type="entry name" value="TONB_CTD"/>
    <property type="match status" value="1"/>
</dbReference>
<evidence type="ECO:0000259" key="12">
    <source>
        <dbReference type="PROSITE" id="PS52015"/>
    </source>
</evidence>
<evidence type="ECO:0000256" key="8">
    <source>
        <dbReference type="ARBA" id="ARBA00022989"/>
    </source>
</evidence>
<dbReference type="InterPro" id="IPR003538">
    <property type="entry name" value="TonB"/>
</dbReference>
<dbReference type="NCBIfam" id="TIGR01352">
    <property type="entry name" value="tonB_Cterm"/>
    <property type="match status" value="1"/>
</dbReference>
<dbReference type="InterPro" id="IPR051045">
    <property type="entry name" value="TonB-dependent_transducer"/>
</dbReference>
<keyword evidence="3 10" id="KW-0813">Transport</keyword>
<keyword evidence="10" id="KW-0735">Signal-anchor</keyword>
<evidence type="ECO:0000256" key="2">
    <source>
        <dbReference type="ARBA" id="ARBA00006555"/>
    </source>
</evidence>
<comment type="caution">
    <text evidence="13">The sequence shown here is derived from an EMBL/GenBank/DDBJ whole genome shotgun (WGS) entry which is preliminary data.</text>
</comment>
<keyword evidence="9" id="KW-0472">Membrane</keyword>
<accession>A0ABU1HGL8</accession>
<dbReference type="PANTHER" id="PTHR33446:SF2">
    <property type="entry name" value="PROTEIN TONB"/>
    <property type="match status" value="1"/>
</dbReference>
<evidence type="ECO:0000256" key="6">
    <source>
        <dbReference type="ARBA" id="ARBA00022692"/>
    </source>
</evidence>
<gene>
    <name evidence="13" type="ORF">QC821_15175</name>
</gene>
<protein>
    <recommendedName>
        <fullName evidence="10">Protein TonB</fullName>
    </recommendedName>
</protein>
<dbReference type="Proteomes" id="UP001251374">
    <property type="component" value="Unassembled WGS sequence"/>
</dbReference>
<evidence type="ECO:0000313" key="13">
    <source>
        <dbReference type="EMBL" id="MDR5906618.1"/>
    </source>
</evidence>
<keyword evidence="5 10" id="KW-0997">Cell inner membrane</keyword>
<feature type="region of interest" description="Disordered" evidence="11">
    <location>
        <begin position="51"/>
        <end position="188"/>
    </location>
</feature>
<evidence type="ECO:0000256" key="11">
    <source>
        <dbReference type="SAM" id="MobiDB-lite"/>
    </source>
</evidence>
<comment type="subcellular location">
    <subcellularLocation>
        <location evidence="1 10">Cell inner membrane</location>
        <topology evidence="1 10">Single-pass membrane protein</topology>
        <orientation evidence="1 10">Periplasmic side</orientation>
    </subcellularLocation>
</comment>
<dbReference type="InterPro" id="IPR006260">
    <property type="entry name" value="TonB/TolA_C"/>
</dbReference>
<organism evidence="13 14">
    <name type="scientific">Franzmannia qiaohouensis</name>
    <dbReference type="NCBI Taxonomy" id="1329370"/>
    <lineage>
        <taxon>Bacteria</taxon>
        <taxon>Pseudomonadati</taxon>
        <taxon>Pseudomonadota</taxon>
        <taxon>Gammaproteobacteria</taxon>
        <taxon>Oceanospirillales</taxon>
        <taxon>Halomonadaceae</taxon>
        <taxon>Franzmannia</taxon>
    </lineage>
</organism>
<keyword evidence="8" id="KW-1133">Transmembrane helix</keyword>
<feature type="compositionally biased region" description="Acidic residues" evidence="11">
    <location>
        <begin position="92"/>
        <end position="106"/>
    </location>
</feature>
<proteinExistence type="inferred from homology"/>
<evidence type="ECO:0000256" key="10">
    <source>
        <dbReference type="RuleBase" id="RU362123"/>
    </source>
</evidence>
<dbReference type="PRINTS" id="PR01374">
    <property type="entry name" value="TONBPROTEIN"/>
</dbReference>
<dbReference type="Pfam" id="PF03544">
    <property type="entry name" value="TonB_C"/>
    <property type="match status" value="1"/>
</dbReference>
<sequence>MTRVPVSALGGIALALALFWLLALLVAPPEAEVEMLDTTLAMTMVEAPEVAQEEAAEPAAQAPPPPPPAAVPPPAPELAPLESPIALPDPEPLPEDDVPLELDETLPEMSEVTPEPPPPEPEPEAQPQPEPEAQPEPSPVAESTEVAPDSAATRQSDVQADSQTPVDVGQLSPTSRVPPEYPARAQRRGLEGFVELRFVIRPDGSVDPSSVQVTSAQPRNVFDRAAIEAVQRWQFEPAGGLRRAQQRLEFQLR</sequence>
<feature type="domain" description="TonB C-terminal" evidence="12">
    <location>
        <begin position="166"/>
        <end position="253"/>
    </location>
</feature>
<feature type="compositionally biased region" description="Polar residues" evidence="11">
    <location>
        <begin position="152"/>
        <end position="175"/>
    </location>
</feature>
<evidence type="ECO:0000256" key="7">
    <source>
        <dbReference type="ARBA" id="ARBA00022927"/>
    </source>
</evidence>
<keyword evidence="4 10" id="KW-1003">Cell membrane</keyword>
<feature type="compositionally biased region" description="Pro residues" evidence="11">
    <location>
        <begin position="61"/>
        <end position="77"/>
    </location>
</feature>
<keyword evidence="7 10" id="KW-0653">Protein transport</keyword>
<dbReference type="EMBL" id="JARWAM010000011">
    <property type="protein sequence ID" value="MDR5906618.1"/>
    <property type="molecule type" value="Genomic_DNA"/>
</dbReference>
<keyword evidence="14" id="KW-1185">Reference proteome</keyword>
<evidence type="ECO:0000256" key="4">
    <source>
        <dbReference type="ARBA" id="ARBA00022475"/>
    </source>
</evidence>
<evidence type="ECO:0000256" key="1">
    <source>
        <dbReference type="ARBA" id="ARBA00004383"/>
    </source>
</evidence>
<dbReference type="SUPFAM" id="SSF74653">
    <property type="entry name" value="TolA/TonB C-terminal domain"/>
    <property type="match status" value="1"/>
</dbReference>
<dbReference type="InterPro" id="IPR037682">
    <property type="entry name" value="TonB_C"/>
</dbReference>
<name>A0ABU1HGL8_9GAMM</name>
<dbReference type="RefSeq" id="WP_309723247.1">
    <property type="nucleotide sequence ID" value="NZ_JARWAM010000011.1"/>
</dbReference>
<dbReference type="PANTHER" id="PTHR33446">
    <property type="entry name" value="PROTEIN TONB-RELATED"/>
    <property type="match status" value="1"/>
</dbReference>
<keyword evidence="6" id="KW-0812">Transmembrane</keyword>